<accession>A0ACC1Y7R3</accession>
<keyword evidence="2" id="KW-1185">Reference proteome</keyword>
<keyword evidence="1" id="KW-0540">Nuclease</keyword>
<dbReference type="Proteomes" id="UP001164539">
    <property type="component" value="Chromosome 4"/>
</dbReference>
<evidence type="ECO:0000313" key="1">
    <source>
        <dbReference type="EMBL" id="KAJ4719322.1"/>
    </source>
</evidence>
<organism evidence="1 2">
    <name type="scientific">Melia azedarach</name>
    <name type="common">Chinaberry tree</name>
    <dbReference type="NCBI Taxonomy" id="155640"/>
    <lineage>
        <taxon>Eukaryota</taxon>
        <taxon>Viridiplantae</taxon>
        <taxon>Streptophyta</taxon>
        <taxon>Embryophyta</taxon>
        <taxon>Tracheophyta</taxon>
        <taxon>Spermatophyta</taxon>
        <taxon>Magnoliopsida</taxon>
        <taxon>eudicotyledons</taxon>
        <taxon>Gunneridae</taxon>
        <taxon>Pentapetalae</taxon>
        <taxon>rosids</taxon>
        <taxon>malvids</taxon>
        <taxon>Sapindales</taxon>
        <taxon>Meliaceae</taxon>
        <taxon>Melia</taxon>
    </lineage>
</organism>
<keyword evidence="1" id="KW-0269">Exonuclease</keyword>
<proteinExistence type="predicted"/>
<name>A0ACC1Y7R3_MELAZ</name>
<evidence type="ECO:0000313" key="2">
    <source>
        <dbReference type="Proteomes" id="UP001164539"/>
    </source>
</evidence>
<reference evidence="1 2" key="1">
    <citation type="journal article" date="2023" name="Science">
        <title>Complex scaffold remodeling in plant triterpene biosynthesis.</title>
        <authorList>
            <person name="De La Pena R."/>
            <person name="Hodgson H."/>
            <person name="Liu J.C."/>
            <person name="Stephenson M.J."/>
            <person name="Martin A.C."/>
            <person name="Owen C."/>
            <person name="Harkess A."/>
            <person name="Leebens-Mack J."/>
            <person name="Jimenez L.E."/>
            <person name="Osbourn A."/>
            <person name="Sattely E.S."/>
        </authorList>
    </citation>
    <scope>NUCLEOTIDE SEQUENCE [LARGE SCALE GENOMIC DNA]</scope>
    <source>
        <strain evidence="2">cv. JPN11</strain>
        <tissue evidence="1">Leaf</tissue>
    </source>
</reference>
<gene>
    <name evidence="1" type="ORF">OWV82_007321</name>
</gene>
<dbReference type="EMBL" id="CM051397">
    <property type="protein sequence ID" value="KAJ4719322.1"/>
    <property type="molecule type" value="Genomic_DNA"/>
</dbReference>
<sequence>MKLCFVGMEMNRKVESIGRSCNLRRKTGVELGDLAAKVLKQPHIRSYGLAKLGREVGVHSVGSGLLTYGYAPGSCCGNANASAGAFSNDQIKYMIHEAYAYYVVGNQLLSTLDA</sequence>
<protein>
    <submittedName>
        <fullName evidence="1">3'-5' exonuclease domain</fullName>
    </submittedName>
</protein>
<comment type="caution">
    <text evidence="1">The sequence shown here is derived from an EMBL/GenBank/DDBJ whole genome shotgun (WGS) entry which is preliminary data.</text>
</comment>
<keyword evidence="1" id="KW-0378">Hydrolase</keyword>